<evidence type="ECO:0000313" key="2">
    <source>
        <dbReference type="Proteomes" id="UP000464402"/>
    </source>
</evidence>
<dbReference type="Proteomes" id="UP000464402">
    <property type="component" value="Chromosome"/>
</dbReference>
<gene>
    <name evidence="1" type="ORF">F0T03_12790</name>
</gene>
<evidence type="ECO:0000313" key="1">
    <source>
        <dbReference type="EMBL" id="QHB32957.1"/>
    </source>
</evidence>
<accession>A0A857EZV1</accession>
<name>A0A857EZV1_9GAMM</name>
<organism evidence="1 2">
    <name type="scientific">Yersinia canariae</name>
    <dbReference type="NCBI Taxonomy" id="2607663"/>
    <lineage>
        <taxon>Bacteria</taxon>
        <taxon>Pseudomonadati</taxon>
        <taxon>Pseudomonadota</taxon>
        <taxon>Gammaproteobacteria</taxon>
        <taxon>Enterobacterales</taxon>
        <taxon>Yersiniaceae</taxon>
        <taxon>Yersinia</taxon>
    </lineage>
</organism>
<reference evidence="2" key="1">
    <citation type="submission" date="2019-09" db="EMBL/GenBank/DDBJ databases">
        <title>Yersinia canariae sp. nov., isolated from a human yersiniosis case.</title>
        <authorList>
            <person name="Nguyen S.V."/>
            <person name="Greig D."/>
            <person name="Hurley D."/>
            <person name="Cao Y."/>
            <person name="McCabe E."/>
            <person name="Mitchell M."/>
            <person name="Jenkins C."/>
            <person name="Fanning S."/>
        </authorList>
    </citation>
    <scope>NUCLEOTIDE SEQUENCE [LARGE SCALE GENOMIC DNA]</scope>
    <source>
        <strain evidence="2">NCTC 14382</strain>
    </source>
</reference>
<proteinExistence type="predicted"/>
<dbReference type="AlphaFoldDB" id="A0A857EZV1"/>
<protein>
    <submittedName>
        <fullName evidence="1">Uncharacterized protein</fullName>
    </submittedName>
</protein>
<keyword evidence="2" id="KW-1185">Reference proteome</keyword>
<dbReference type="EMBL" id="CP043727">
    <property type="protein sequence ID" value="QHB32957.1"/>
    <property type="molecule type" value="Genomic_DNA"/>
</dbReference>
<sequence length="184" mass="20772">MKINSNLLRAAQVCVSKDILRPALVGIHISQKYVEATNGHVAIRMSHGVRLKTPVIINISGKIPARASVTDIRLKGEHIAVHYDENGLRVGISLISTITFHEFPNLDKVIPQAKDDELTPAFQVGYLAYLSKMFGTRYLHGAKFQFFGSRKPCCVRFSRKCREDYGNPLFILMPMRQHEGDYDD</sequence>
<dbReference type="KEGG" id="yca:F0T03_12790"/>
<dbReference type="RefSeq" id="WP_159678717.1">
    <property type="nucleotide sequence ID" value="NZ_CP043727.1"/>
</dbReference>